<sequence length="405" mass="47700">MLIFFITTIYCQSILDGLKMVEKSLKYTYDKSILYKNCKSIFGLPCKIQQQQNSLQELQIKEYIDEEATLFLSLIESDSEYHQYYQGVINQITKEIGLYDINEEFLSVLMDFDQLKLENEKKLIEHKYYVELQEREIYSINNENNTLKDYNGSLFIYFKDLYIPKQLIQQAKTSSKNVHIETADKNGTISFSKGVFLSSFYVKSLKVSSKITIAFQGGLTNSIDIKVDENWVLIKGPIDYQVINITISKYTAIDSILIKLQKFAYTQEQISTLLVQNLLLKQQLLHQDKKLNRQMIEENYEKQNKKQKMIILQDMNYDQIDDFISFLELLNLEFKRIKVNDQNKKLNSDQILEVMGQIVNVQENKKKFEKFQSILEIFFQSEFNEEGIKSLYFDLVKAKSDLQEN</sequence>
<dbReference type="OrthoDB" id="304659at2759"/>
<comment type="caution">
    <text evidence="1">The sequence shown here is derived from an EMBL/GenBank/DDBJ whole genome shotgun (WGS) entry which is preliminary data.</text>
</comment>
<protein>
    <submittedName>
        <fullName evidence="1">Uncharacterized protein</fullName>
    </submittedName>
</protein>
<accession>A0A8S1VNB9</accession>
<dbReference type="OMA" id="TIYCQSI"/>
<dbReference type="Proteomes" id="UP000683925">
    <property type="component" value="Unassembled WGS sequence"/>
</dbReference>
<dbReference type="EMBL" id="CAJJDP010000065">
    <property type="protein sequence ID" value="CAD8176246.1"/>
    <property type="molecule type" value="Genomic_DNA"/>
</dbReference>
<gene>
    <name evidence="1" type="ORF">POCTA_138.1.T0660292</name>
</gene>
<reference evidence="1" key="1">
    <citation type="submission" date="2021-01" db="EMBL/GenBank/DDBJ databases">
        <authorList>
            <consortium name="Genoscope - CEA"/>
            <person name="William W."/>
        </authorList>
    </citation>
    <scope>NUCLEOTIDE SEQUENCE</scope>
</reference>
<name>A0A8S1VNB9_PAROT</name>
<dbReference type="AlphaFoldDB" id="A0A8S1VNB9"/>
<evidence type="ECO:0000313" key="2">
    <source>
        <dbReference type="Proteomes" id="UP000683925"/>
    </source>
</evidence>
<evidence type="ECO:0000313" key="1">
    <source>
        <dbReference type="EMBL" id="CAD8176246.1"/>
    </source>
</evidence>
<organism evidence="1 2">
    <name type="scientific">Paramecium octaurelia</name>
    <dbReference type="NCBI Taxonomy" id="43137"/>
    <lineage>
        <taxon>Eukaryota</taxon>
        <taxon>Sar</taxon>
        <taxon>Alveolata</taxon>
        <taxon>Ciliophora</taxon>
        <taxon>Intramacronucleata</taxon>
        <taxon>Oligohymenophorea</taxon>
        <taxon>Peniculida</taxon>
        <taxon>Parameciidae</taxon>
        <taxon>Paramecium</taxon>
    </lineage>
</organism>
<proteinExistence type="predicted"/>
<keyword evidence="2" id="KW-1185">Reference proteome</keyword>